<evidence type="ECO:0008006" key="4">
    <source>
        <dbReference type="Google" id="ProtNLM"/>
    </source>
</evidence>
<evidence type="ECO:0000313" key="3">
    <source>
        <dbReference type="Proteomes" id="UP001430377"/>
    </source>
</evidence>
<dbReference type="RefSeq" id="WP_220617585.1">
    <property type="nucleotide sequence ID" value="NZ_RKLR01000002.1"/>
</dbReference>
<dbReference type="Proteomes" id="UP001430377">
    <property type="component" value="Unassembled WGS sequence"/>
</dbReference>
<keyword evidence="1" id="KW-0812">Transmembrane</keyword>
<dbReference type="EMBL" id="RKLR01000002">
    <property type="protein sequence ID" value="MBX0322592.1"/>
    <property type="molecule type" value="Genomic_DNA"/>
</dbReference>
<gene>
    <name evidence="2" type="ORF">EGH21_06075</name>
</gene>
<comment type="caution">
    <text evidence="2">The sequence shown here is derived from an EMBL/GenBank/DDBJ whole genome shotgun (WGS) entry which is preliminary data.</text>
</comment>
<evidence type="ECO:0000313" key="2">
    <source>
        <dbReference type="EMBL" id="MBX0322592.1"/>
    </source>
</evidence>
<keyword evidence="3" id="KW-1185">Reference proteome</keyword>
<evidence type="ECO:0000256" key="1">
    <source>
        <dbReference type="SAM" id="Phobius"/>
    </source>
</evidence>
<organism evidence="2 3">
    <name type="scientific">Haloarcula rubra</name>
    <dbReference type="NCBI Taxonomy" id="2487747"/>
    <lineage>
        <taxon>Archaea</taxon>
        <taxon>Methanobacteriati</taxon>
        <taxon>Methanobacteriota</taxon>
        <taxon>Stenosarchaea group</taxon>
        <taxon>Halobacteria</taxon>
        <taxon>Halobacteriales</taxon>
        <taxon>Haloarculaceae</taxon>
        <taxon>Haloarcula</taxon>
    </lineage>
</organism>
<sequence>MSERTEALYKSMGHAFGTIMFGAIGGFIGYVITPWVGGLLGSFVALTYIFMTVQGQLS</sequence>
<feature type="transmembrane region" description="Helical" evidence="1">
    <location>
        <begin position="12"/>
        <end position="32"/>
    </location>
</feature>
<proteinExistence type="predicted"/>
<accession>A0AAW4PND7</accession>
<keyword evidence="1" id="KW-1133">Transmembrane helix</keyword>
<reference evidence="2 3" key="1">
    <citation type="submission" date="2021-06" db="EMBL/GenBank/DDBJ databases">
        <title>Halomicroarcula sp. a new haloarchaeum isolated from saline soil.</title>
        <authorList>
            <person name="Duran-Viseras A."/>
            <person name="Sanchez-Porro C."/>
            <person name="Ventosa A."/>
        </authorList>
    </citation>
    <scope>NUCLEOTIDE SEQUENCE [LARGE SCALE GENOMIC DNA]</scope>
    <source>
        <strain evidence="2 3">F13</strain>
    </source>
</reference>
<dbReference type="AlphaFoldDB" id="A0AAW4PND7"/>
<name>A0AAW4PND7_9EURY</name>
<protein>
    <recommendedName>
        <fullName evidence="4">Major facilitator superfamily (MFS) profile domain-containing protein</fullName>
    </recommendedName>
</protein>
<keyword evidence="1" id="KW-0472">Membrane</keyword>